<accession>A0A0C1E8Z8</accession>
<comment type="caution">
    <text evidence="1">The sequence shown here is derived from an EMBL/GenBank/DDBJ whole genome shotgun (WGS) entry which is preliminary data.</text>
</comment>
<dbReference type="PATRIC" id="fig|83552.4.peg.2329"/>
<sequence>MIWGHKLHSHTHSYIHNSFYQAFKHLGYTTYWFDDLDYVGNFDFANSLFITEGQADQNIPIRHDCQYILHNCTAPKYQALKPENWVILQVYTDSVLERPDAMKMEPCIYFDLVERCLYMPWATDLFPHEIEQMKQKIASQVIQKTIYWIGTVGGGEFGNQSRLDPFIQACRENGIQFSQLTGISTEKAVDLICQSYIAPTVVGEWQEKVGYIPCRIFKNISYGKMGVTNSQRVHELFEGKIVYNADTYQLFYDAKRHLETMPLQEIYDLMDLVKTKHTYLNRVKTMLDFADLVKIAYQD</sequence>
<evidence type="ECO:0008006" key="3">
    <source>
        <dbReference type="Google" id="ProtNLM"/>
    </source>
</evidence>
<protein>
    <recommendedName>
        <fullName evidence="3">DUF3880 domain-containing protein</fullName>
    </recommendedName>
</protein>
<gene>
    <name evidence="1" type="ORF">DB43_AB00180</name>
</gene>
<reference evidence="1 2" key="1">
    <citation type="journal article" date="2014" name="Mol. Biol. Evol.">
        <title>Massive expansion of Ubiquitination-related gene families within the Chlamydiae.</title>
        <authorList>
            <person name="Domman D."/>
            <person name="Collingro A."/>
            <person name="Lagkouvardos I."/>
            <person name="Gehre L."/>
            <person name="Weinmaier T."/>
            <person name="Rattei T."/>
            <person name="Subtil A."/>
            <person name="Horn M."/>
        </authorList>
    </citation>
    <scope>NUCLEOTIDE SEQUENCE [LARGE SCALE GENOMIC DNA]</scope>
    <source>
        <strain evidence="1 2">OEW1</strain>
    </source>
</reference>
<evidence type="ECO:0000313" key="2">
    <source>
        <dbReference type="Proteomes" id="UP000031307"/>
    </source>
</evidence>
<proteinExistence type="predicted"/>
<dbReference type="AlphaFoldDB" id="A0A0C1E8Z8"/>
<dbReference type="EMBL" id="JSAM01000112">
    <property type="protein sequence ID" value="KIA76553.1"/>
    <property type="molecule type" value="Genomic_DNA"/>
</dbReference>
<organism evidence="1 2">
    <name type="scientific">Parachlamydia acanthamoebae</name>
    <dbReference type="NCBI Taxonomy" id="83552"/>
    <lineage>
        <taxon>Bacteria</taxon>
        <taxon>Pseudomonadati</taxon>
        <taxon>Chlamydiota</taxon>
        <taxon>Chlamydiia</taxon>
        <taxon>Parachlamydiales</taxon>
        <taxon>Parachlamydiaceae</taxon>
        <taxon>Parachlamydia</taxon>
    </lineage>
</organism>
<name>A0A0C1E8Z8_9BACT</name>
<evidence type="ECO:0000313" key="1">
    <source>
        <dbReference type="EMBL" id="KIA76553.1"/>
    </source>
</evidence>
<dbReference type="Proteomes" id="UP000031307">
    <property type="component" value="Unassembled WGS sequence"/>
</dbReference>